<keyword evidence="1" id="KW-1133">Transmembrane helix</keyword>
<keyword evidence="3" id="KW-1185">Reference proteome</keyword>
<comment type="caution">
    <text evidence="2">The sequence shown here is derived from an EMBL/GenBank/DDBJ whole genome shotgun (WGS) entry which is preliminary data.</text>
</comment>
<evidence type="ECO:0000313" key="3">
    <source>
        <dbReference type="Proteomes" id="UP000078225"/>
    </source>
</evidence>
<gene>
    <name evidence="2" type="ORF">A9B99_03215</name>
</gene>
<keyword evidence="1" id="KW-0812">Transmembrane</keyword>
<accession>A0A1B7LA79</accession>
<evidence type="ECO:0000313" key="2">
    <source>
        <dbReference type="EMBL" id="OAT79236.1"/>
    </source>
</evidence>
<dbReference type="AlphaFoldDB" id="A0A1B7LA79"/>
<dbReference type="EMBL" id="LYRP01000001">
    <property type="protein sequence ID" value="OAT79236.1"/>
    <property type="molecule type" value="Genomic_DNA"/>
</dbReference>
<dbReference type="OrthoDB" id="9962372at2"/>
<reference evidence="3" key="1">
    <citation type="submission" date="2016-05" db="EMBL/GenBank/DDBJ databases">
        <authorList>
            <person name="Behera P."/>
            <person name="Vaishampayan P."/>
            <person name="Singh N."/>
            <person name="Raina V."/>
            <person name="Suar M."/>
            <person name="Pattnaik A."/>
            <person name="Rastogi G."/>
        </authorList>
    </citation>
    <scope>NUCLEOTIDE SEQUENCE [LARGE SCALE GENOMIC DNA]</scope>
    <source>
        <strain evidence="3">MP23</strain>
    </source>
</reference>
<evidence type="ECO:0000256" key="1">
    <source>
        <dbReference type="SAM" id="Phobius"/>
    </source>
</evidence>
<sequence length="119" mass="14140">MHILVEPPRTEDSVAVHSYLILYQTYDAKNITSKRIEKSVKNFIHYQRYSGVLYRKTFKDRWVVRWLKAKMYFIQYLEPKNKFIRYSALYIPLISMIVATIAAVASLIAVYLTYLSLNH</sequence>
<proteinExistence type="predicted"/>
<dbReference type="Proteomes" id="UP000078225">
    <property type="component" value="Unassembled WGS sequence"/>
</dbReference>
<keyword evidence="1" id="KW-0472">Membrane</keyword>
<feature type="transmembrane region" description="Helical" evidence="1">
    <location>
        <begin position="89"/>
        <end position="114"/>
    </location>
</feature>
<organism evidence="2 3">
    <name type="scientific">Mangrovibacter phragmitis</name>
    <dbReference type="NCBI Taxonomy" id="1691903"/>
    <lineage>
        <taxon>Bacteria</taxon>
        <taxon>Pseudomonadati</taxon>
        <taxon>Pseudomonadota</taxon>
        <taxon>Gammaproteobacteria</taxon>
        <taxon>Enterobacterales</taxon>
        <taxon>Enterobacteriaceae</taxon>
        <taxon>Mangrovibacter</taxon>
    </lineage>
</organism>
<protein>
    <submittedName>
        <fullName evidence="2">Uncharacterized protein</fullName>
    </submittedName>
</protein>
<name>A0A1B7LA79_9ENTR</name>